<organism evidence="6 7">
    <name type="scientific">Neorhizobium galegae bv. orientalis str. HAMBI 540</name>
    <dbReference type="NCBI Taxonomy" id="1028800"/>
    <lineage>
        <taxon>Bacteria</taxon>
        <taxon>Pseudomonadati</taxon>
        <taxon>Pseudomonadota</taxon>
        <taxon>Alphaproteobacteria</taxon>
        <taxon>Hyphomicrobiales</taxon>
        <taxon>Rhizobiaceae</taxon>
        <taxon>Rhizobium/Agrobacterium group</taxon>
        <taxon>Neorhizobium</taxon>
    </lineage>
</organism>
<gene>
    <name evidence="6" type="ORF">RG540_CH35830</name>
</gene>
<evidence type="ECO:0000259" key="5">
    <source>
        <dbReference type="PROSITE" id="PS51503"/>
    </source>
</evidence>
<accession>A0A068SVG2</accession>
<dbReference type="HOGENOM" id="CLU_186083_2_0_5"/>
<dbReference type="InterPro" id="IPR007667">
    <property type="entry name" value="Hypoxia_induced_domain"/>
</dbReference>
<feature type="transmembrane region" description="Helical" evidence="4">
    <location>
        <begin position="6"/>
        <end position="24"/>
    </location>
</feature>
<dbReference type="PROSITE" id="PS51503">
    <property type="entry name" value="HIG1"/>
    <property type="match status" value="1"/>
</dbReference>
<keyword evidence="2 4" id="KW-1133">Transmembrane helix</keyword>
<dbReference type="OrthoDB" id="7951376at2"/>
<evidence type="ECO:0000256" key="1">
    <source>
        <dbReference type="ARBA" id="ARBA00022692"/>
    </source>
</evidence>
<evidence type="ECO:0000256" key="3">
    <source>
        <dbReference type="ARBA" id="ARBA00023136"/>
    </source>
</evidence>
<evidence type="ECO:0000313" key="7">
    <source>
        <dbReference type="Proteomes" id="UP000028181"/>
    </source>
</evidence>
<dbReference type="Gene3D" id="6.10.140.1320">
    <property type="match status" value="1"/>
</dbReference>
<reference evidence="7" key="1">
    <citation type="journal article" date="2014" name="BMC Genomics">
        <title>Genome sequencing of two Neorhizobium galegae strains reveals a noeT gene responsible for the unusual acetylation of the nodulation factors.</title>
        <authorList>
            <person name="Osterman J."/>
            <person name="Marsh J."/>
            <person name="Laine P.K."/>
            <person name="Zeng Z."/>
            <person name="Alatalo E."/>
            <person name="Sullivan J.T."/>
            <person name="Young J.P."/>
            <person name="Thomas-Oates J."/>
            <person name="Paulin L."/>
            <person name="Lindstrom K."/>
        </authorList>
    </citation>
    <scope>NUCLEOTIDE SEQUENCE [LARGE SCALE GENOMIC DNA]</scope>
    <source>
        <strain evidence="7">HAMBI 540</strain>
    </source>
</reference>
<evidence type="ECO:0000256" key="2">
    <source>
        <dbReference type="ARBA" id="ARBA00022989"/>
    </source>
</evidence>
<sequence length="67" mass="7296">MSTFTTVLALIVMGLVVLVLIRGLFNMVKGTDPNKSNKLMQLRILLQAVAIVLIMLTLWITGGGRPT</sequence>
<dbReference type="Pfam" id="PF04588">
    <property type="entry name" value="HIG_1_N"/>
    <property type="match status" value="1"/>
</dbReference>
<keyword evidence="7" id="KW-1185">Reference proteome</keyword>
<name>A0A068SVG2_NEOGA</name>
<dbReference type="Proteomes" id="UP000028181">
    <property type="component" value="Chromosome I"/>
</dbReference>
<protein>
    <submittedName>
        <fullName evidence="6">Hypoxia induced protein conserved region</fullName>
    </submittedName>
</protein>
<dbReference type="EMBL" id="HG938353">
    <property type="protein sequence ID" value="CDN49741.1"/>
    <property type="molecule type" value="Genomic_DNA"/>
</dbReference>
<evidence type="ECO:0000256" key="4">
    <source>
        <dbReference type="SAM" id="Phobius"/>
    </source>
</evidence>
<keyword evidence="1 4" id="KW-0812">Transmembrane</keyword>
<dbReference type="GeneID" id="24257111"/>
<keyword evidence="3 4" id="KW-0472">Membrane</keyword>
<dbReference type="NCBIfam" id="NF033233">
    <property type="entry name" value="twin_helix"/>
    <property type="match status" value="1"/>
</dbReference>
<dbReference type="RefSeq" id="WP_038590614.1">
    <property type="nucleotide sequence ID" value="NZ_HG938353.1"/>
</dbReference>
<feature type="transmembrane region" description="Helical" evidence="4">
    <location>
        <begin position="44"/>
        <end position="62"/>
    </location>
</feature>
<dbReference type="PATRIC" id="fig|1028800.3.peg.3633"/>
<dbReference type="KEGG" id="ngg:RG540_CH35830"/>
<proteinExistence type="predicted"/>
<dbReference type="eggNOG" id="ENOG5033A2N">
    <property type="taxonomic scope" value="Bacteria"/>
</dbReference>
<feature type="domain" description="HIG1" evidence="5">
    <location>
        <begin position="1"/>
        <end position="67"/>
    </location>
</feature>
<dbReference type="AlphaFoldDB" id="A0A068SVG2"/>
<evidence type="ECO:0000313" key="6">
    <source>
        <dbReference type="EMBL" id="CDN49741.1"/>
    </source>
</evidence>